<dbReference type="InterPro" id="IPR000014">
    <property type="entry name" value="PAS"/>
</dbReference>
<dbReference type="NCBIfam" id="TIGR00229">
    <property type="entry name" value="sensory_box"/>
    <property type="match status" value="2"/>
</dbReference>
<dbReference type="Pfam" id="PF08448">
    <property type="entry name" value="PAS_4"/>
    <property type="match status" value="2"/>
</dbReference>
<keyword evidence="9" id="KW-0460">Magnesium</keyword>
<dbReference type="SMART" id="SM00065">
    <property type="entry name" value="GAF"/>
    <property type="match status" value="1"/>
</dbReference>
<keyword evidence="7" id="KW-0378">Hydrolase</keyword>
<dbReference type="Gene3D" id="3.60.40.10">
    <property type="entry name" value="PPM-type phosphatase domain"/>
    <property type="match status" value="1"/>
</dbReference>
<evidence type="ECO:0000256" key="1">
    <source>
        <dbReference type="ARBA" id="ARBA00013081"/>
    </source>
</evidence>
<keyword evidence="2" id="KW-0597">Phosphoprotein</keyword>
<evidence type="ECO:0000256" key="5">
    <source>
        <dbReference type="ARBA" id="ARBA00022741"/>
    </source>
</evidence>
<dbReference type="OrthoDB" id="118142at2"/>
<keyword evidence="5" id="KW-0547">Nucleotide-binding</keyword>
<feature type="domain" description="PPM-type phosphatase" evidence="18">
    <location>
        <begin position="455"/>
        <end position="672"/>
    </location>
</feature>
<dbReference type="SMART" id="SM00086">
    <property type="entry name" value="PAC"/>
    <property type="match status" value="2"/>
</dbReference>
<keyword evidence="6" id="KW-0418">Kinase</keyword>
<dbReference type="SUPFAM" id="SSF81606">
    <property type="entry name" value="PP2C-like"/>
    <property type="match status" value="1"/>
</dbReference>
<reference evidence="19 20" key="1">
    <citation type="submission" date="2018-10" db="EMBL/GenBank/DDBJ databases">
        <title>Genomic Encyclopedia of Archaeal and Bacterial Type Strains, Phase II (KMG-II): from individual species to whole genera.</title>
        <authorList>
            <person name="Goeker M."/>
        </authorList>
    </citation>
    <scope>NUCLEOTIDE SEQUENCE [LARGE SCALE GENOMIC DNA]</scope>
    <source>
        <strain evidence="19 20">RP-AC37</strain>
    </source>
</reference>
<dbReference type="GO" id="GO:0004722">
    <property type="term" value="F:protein serine/threonine phosphatase activity"/>
    <property type="evidence" value="ECO:0007669"/>
    <property type="project" value="UniProtKB-EC"/>
</dbReference>
<dbReference type="InterPro" id="IPR003594">
    <property type="entry name" value="HATPase_dom"/>
</dbReference>
<proteinExistence type="predicted"/>
<keyword evidence="3" id="KW-0808">Transferase</keyword>
<evidence type="ECO:0000256" key="15">
    <source>
        <dbReference type="ARBA" id="ARBA00081350"/>
    </source>
</evidence>
<comment type="function">
    <text evidence="13">Primarily acts as an independent SigF regulator that is sensitive to the osmosensory signal, mediating the cross talk of PknD with the SigF regulon. Possesses both phosphatase and kinase activities. The kinase domain functions as a classic anti-sigma factor-like kinase to phosphorylate the anti-anti-sigma factor domain at the canonical regulatory site, and the phosphatase domain antagonizes this activity.</text>
</comment>
<dbReference type="InParanoid" id="A0A420XN54"/>
<evidence type="ECO:0000259" key="18">
    <source>
        <dbReference type="SMART" id="SM00331"/>
    </source>
</evidence>
<dbReference type="PANTHER" id="PTHR43156">
    <property type="entry name" value="STAGE II SPORULATION PROTEIN E-RELATED"/>
    <property type="match status" value="1"/>
</dbReference>
<evidence type="ECO:0000259" key="16">
    <source>
        <dbReference type="SMART" id="SM00065"/>
    </source>
</evidence>
<evidence type="ECO:0000256" key="6">
    <source>
        <dbReference type="ARBA" id="ARBA00022777"/>
    </source>
</evidence>
<dbReference type="InterPro" id="IPR036890">
    <property type="entry name" value="HATPase_C_sf"/>
</dbReference>
<evidence type="ECO:0000313" key="19">
    <source>
        <dbReference type="EMBL" id="RKS72714.1"/>
    </source>
</evidence>
<dbReference type="EC" id="3.1.3.16" evidence="1"/>
<dbReference type="SUPFAM" id="SSF55874">
    <property type="entry name" value="ATPase domain of HSP90 chaperone/DNA topoisomerase II/histidine kinase"/>
    <property type="match status" value="1"/>
</dbReference>
<dbReference type="InterPro" id="IPR001610">
    <property type="entry name" value="PAC"/>
</dbReference>
<evidence type="ECO:0000259" key="17">
    <source>
        <dbReference type="SMART" id="SM00091"/>
    </source>
</evidence>
<feature type="domain" description="PAS" evidence="17">
    <location>
        <begin position="141"/>
        <end position="209"/>
    </location>
</feature>
<dbReference type="Gene3D" id="3.30.450.20">
    <property type="entry name" value="PAS domain"/>
    <property type="match status" value="2"/>
</dbReference>
<dbReference type="FunFam" id="3.60.40.10:FF:000005">
    <property type="entry name" value="Serine/threonine protein phosphatase"/>
    <property type="match status" value="1"/>
</dbReference>
<feature type="domain" description="GAF" evidence="16">
    <location>
        <begin position="278"/>
        <end position="434"/>
    </location>
</feature>
<dbReference type="InterPro" id="IPR003018">
    <property type="entry name" value="GAF"/>
</dbReference>
<organism evidence="19 20">
    <name type="scientific">Motilibacter peucedani</name>
    <dbReference type="NCBI Taxonomy" id="598650"/>
    <lineage>
        <taxon>Bacteria</taxon>
        <taxon>Bacillati</taxon>
        <taxon>Actinomycetota</taxon>
        <taxon>Actinomycetes</taxon>
        <taxon>Motilibacterales</taxon>
        <taxon>Motilibacteraceae</taxon>
        <taxon>Motilibacter</taxon>
    </lineage>
</organism>
<keyword evidence="20" id="KW-1185">Reference proteome</keyword>
<dbReference type="Pfam" id="PF13581">
    <property type="entry name" value="HATPase_c_2"/>
    <property type="match status" value="1"/>
</dbReference>
<dbReference type="GO" id="GO:0005524">
    <property type="term" value="F:ATP binding"/>
    <property type="evidence" value="ECO:0007669"/>
    <property type="project" value="UniProtKB-KW"/>
</dbReference>
<comment type="caution">
    <text evidence="19">The sequence shown here is derived from an EMBL/GenBank/DDBJ whole genome shotgun (WGS) entry which is preliminary data.</text>
</comment>
<dbReference type="AlphaFoldDB" id="A0A420XN54"/>
<dbReference type="SUPFAM" id="SSF55785">
    <property type="entry name" value="PYP-like sensor domain (PAS domain)"/>
    <property type="match status" value="2"/>
</dbReference>
<evidence type="ECO:0000256" key="10">
    <source>
        <dbReference type="ARBA" id="ARBA00022912"/>
    </source>
</evidence>
<dbReference type="GO" id="GO:0016301">
    <property type="term" value="F:kinase activity"/>
    <property type="evidence" value="ECO:0007669"/>
    <property type="project" value="UniProtKB-KW"/>
</dbReference>
<dbReference type="FunCoup" id="A0A420XN54">
    <property type="interactions" value="1"/>
</dbReference>
<evidence type="ECO:0000256" key="13">
    <source>
        <dbReference type="ARBA" id="ARBA00056274"/>
    </source>
</evidence>
<evidence type="ECO:0000256" key="7">
    <source>
        <dbReference type="ARBA" id="ARBA00022801"/>
    </source>
</evidence>
<keyword evidence="10" id="KW-0904">Protein phosphatase</keyword>
<evidence type="ECO:0000256" key="9">
    <source>
        <dbReference type="ARBA" id="ARBA00022842"/>
    </source>
</evidence>
<keyword evidence="4" id="KW-0479">Metal-binding</keyword>
<name>A0A420XN54_9ACTN</name>
<feature type="domain" description="PAS" evidence="17">
    <location>
        <begin position="25"/>
        <end position="87"/>
    </location>
</feature>
<accession>A0A420XN54</accession>
<dbReference type="SUPFAM" id="SSF55781">
    <property type="entry name" value="GAF domain-like"/>
    <property type="match status" value="1"/>
</dbReference>
<keyword evidence="8" id="KW-0067">ATP-binding</keyword>
<dbReference type="EMBL" id="RBWV01000013">
    <property type="protein sequence ID" value="RKS72714.1"/>
    <property type="molecule type" value="Genomic_DNA"/>
</dbReference>
<dbReference type="InterPro" id="IPR001932">
    <property type="entry name" value="PPM-type_phosphatase-like_dom"/>
</dbReference>
<dbReference type="InterPro" id="IPR013656">
    <property type="entry name" value="PAS_4"/>
</dbReference>
<evidence type="ECO:0000256" key="14">
    <source>
        <dbReference type="ARBA" id="ARBA00075117"/>
    </source>
</evidence>
<evidence type="ECO:0000256" key="8">
    <source>
        <dbReference type="ARBA" id="ARBA00022840"/>
    </source>
</evidence>
<evidence type="ECO:0000256" key="3">
    <source>
        <dbReference type="ARBA" id="ARBA00022679"/>
    </source>
</evidence>
<dbReference type="InterPro" id="IPR029016">
    <property type="entry name" value="GAF-like_dom_sf"/>
</dbReference>
<dbReference type="InterPro" id="IPR035965">
    <property type="entry name" value="PAS-like_dom_sf"/>
</dbReference>
<protein>
    <recommendedName>
        <fullName evidence="1">protein-serine/threonine phosphatase</fullName>
        <ecNumber evidence="1">3.1.3.16</ecNumber>
    </recommendedName>
    <alternativeName>
        <fullName evidence="15">Protein-serine/threonine phosphatase</fullName>
    </alternativeName>
    <alternativeName>
        <fullName evidence="14">Serine/threonine-protein kinase</fullName>
    </alternativeName>
</protein>
<dbReference type="Pfam" id="PF13185">
    <property type="entry name" value="GAF_2"/>
    <property type="match status" value="1"/>
</dbReference>
<dbReference type="SMART" id="SM00331">
    <property type="entry name" value="PP2C_SIG"/>
    <property type="match status" value="1"/>
</dbReference>
<dbReference type="GO" id="GO:0046872">
    <property type="term" value="F:metal ion binding"/>
    <property type="evidence" value="ECO:0007669"/>
    <property type="project" value="UniProtKB-KW"/>
</dbReference>
<evidence type="ECO:0000256" key="2">
    <source>
        <dbReference type="ARBA" id="ARBA00022553"/>
    </source>
</evidence>
<dbReference type="InterPro" id="IPR052016">
    <property type="entry name" value="Bact_Sigma-Reg"/>
</dbReference>
<evidence type="ECO:0000313" key="20">
    <source>
        <dbReference type="Proteomes" id="UP000281955"/>
    </source>
</evidence>
<gene>
    <name evidence="19" type="ORF">CLV35_2963</name>
</gene>
<dbReference type="Pfam" id="PF07228">
    <property type="entry name" value="SpoIIE"/>
    <property type="match status" value="1"/>
</dbReference>
<dbReference type="CDD" id="cd00130">
    <property type="entry name" value="PAS"/>
    <property type="match status" value="2"/>
</dbReference>
<dbReference type="Gene3D" id="3.30.450.40">
    <property type="match status" value="1"/>
</dbReference>
<dbReference type="SMART" id="SM00091">
    <property type="entry name" value="PAS"/>
    <property type="match status" value="2"/>
</dbReference>
<keyword evidence="11" id="KW-0464">Manganese</keyword>
<sequence>MTGTRPRDDGGGSVAQVTLPWGSPELLSVVLDAVPVATVVLDADAGIVACNGLAEQLLRLPPAWQGRSILADQDAELVSEVARLLGGEPVARETRVRLGDGSWRSLSWKGTPLTDGEGGPLGAVAVIEDTSRRQAARRDTALLDALFREAPVGLAVYDQAGHYTRVNRALEAMDGLSDSEHRGHRSAELLPGLRSDVDRVVARVFETGEPAPDIEVRGTTPAAEAQRTWLHSFFRLEHGGQPVGVGAVVRDVTDQRQAELDRASAAQRLAFIGEAGEKLASTLEPDAVLDLLCRLAVPALADHVMVDVVDDTGRLRRRAARHAGTPRFGHVVPRTVGEPADYPAGHPARRAVEQGQALLVRDAEPDSATFPHVPGLRSVLVLPMSVGGQVIGVSTLLFAGSGRTYGDAEAALARDLVSRAAVAMANALSYEQQRSAAVALQRSLLPEGLGDVEGLQVAWRYLPGAKGTKVGGDWADVFPLPSGRTAIVVGDVMGRGLRAAAVMGQVRTAVRVLAYQDPPPSEVLRSLDLAVSGLADGQLVTCVYAVFDPAREVLTVASAGHVPPVMVGPDGKARVLSVDGGLPVGVPLGVRADLGYEEVEIAMPHGSGLALYTDGLVEAPGRDVDAGIAGLVDALETHSWDDLEKLCDLAVAAGVPHAPGHPDDVALLLVRAASDAAGHVMTVDLPPDPAAVSPARALFVSALERWGLAGDPVALAGQLLVSEVVTNAIRYARGDVGLLVRRAERAVHVEVRDHDTRLPRLRHATLDDEGGRGLALVQALSRDWGARPLPDGKVVWFTLDAPGR</sequence>
<dbReference type="InterPro" id="IPR036457">
    <property type="entry name" value="PPM-type-like_dom_sf"/>
</dbReference>
<dbReference type="Proteomes" id="UP000281955">
    <property type="component" value="Unassembled WGS sequence"/>
</dbReference>
<evidence type="ECO:0000256" key="11">
    <source>
        <dbReference type="ARBA" id="ARBA00023211"/>
    </source>
</evidence>
<dbReference type="CDD" id="cd16936">
    <property type="entry name" value="HATPase_RsbW-like"/>
    <property type="match status" value="1"/>
</dbReference>
<dbReference type="Gene3D" id="3.30.565.10">
    <property type="entry name" value="Histidine kinase-like ATPase, C-terminal domain"/>
    <property type="match status" value="1"/>
</dbReference>
<evidence type="ECO:0000256" key="12">
    <source>
        <dbReference type="ARBA" id="ARBA00047761"/>
    </source>
</evidence>
<dbReference type="PANTHER" id="PTHR43156:SF2">
    <property type="entry name" value="STAGE II SPORULATION PROTEIN E"/>
    <property type="match status" value="1"/>
</dbReference>
<comment type="catalytic activity">
    <reaction evidence="12">
        <text>O-phospho-L-seryl-[protein] + H2O = L-seryl-[protein] + phosphate</text>
        <dbReference type="Rhea" id="RHEA:20629"/>
        <dbReference type="Rhea" id="RHEA-COMP:9863"/>
        <dbReference type="Rhea" id="RHEA-COMP:11604"/>
        <dbReference type="ChEBI" id="CHEBI:15377"/>
        <dbReference type="ChEBI" id="CHEBI:29999"/>
        <dbReference type="ChEBI" id="CHEBI:43474"/>
        <dbReference type="ChEBI" id="CHEBI:83421"/>
        <dbReference type="EC" id="3.1.3.16"/>
    </reaction>
</comment>
<evidence type="ECO:0000256" key="4">
    <source>
        <dbReference type="ARBA" id="ARBA00022723"/>
    </source>
</evidence>